<protein>
    <submittedName>
        <fullName evidence="3">Uncharacterized protein</fullName>
    </submittedName>
</protein>
<dbReference type="EMBL" id="CABFNS010000910">
    <property type="protein sequence ID" value="VUC35439.1"/>
    <property type="molecule type" value="Genomic_DNA"/>
</dbReference>
<keyword evidence="1" id="KW-0472">Membrane</keyword>
<evidence type="ECO:0000313" key="4">
    <source>
        <dbReference type="Proteomes" id="UP000766486"/>
    </source>
</evidence>
<feature type="chain" id="PRO_5045740271" evidence="2">
    <location>
        <begin position="30"/>
        <end position="175"/>
    </location>
</feature>
<feature type="transmembrane region" description="Helical" evidence="1">
    <location>
        <begin position="53"/>
        <end position="78"/>
    </location>
</feature>
<sequence length="175" mass="19101">MSLHIRQSFPHQLLMAIYLALLLPSLASAAPVDILGIKVHTRDTSDNGYKINPGMVAGVSFAILFGVSILFTVIRGVIDRRRFVSSIKATPRPVASTAPNAPRVVLVSEVSPIQEPLPAYKLEAPVKMTEEEIEYHSIIATRTQRPPSYSSTAETLNESLYSMSSLSSFESSATR</sequence>
<organism evidence="3 4">
    <name type="scientific">Bionectria ochroleuca</name>
    <name type="common">Gliocladium roseum</name>
    <dbReference type="NCBI Taxonomy" id="29856"/>
    <lineage>
        <taxon>Eukaryota</taxon>
        <taxon>Fungi</taxon>
        <taxon>Dikarya</taxon>
        <taxon>Ascomycota</taxon>
        <taxon>Pezizomycotina</taxon>
        <taxon>Sordariomycetes</taxon>
        <taxon>Hypocreomycetidae</taxon>
        <taxon>Hypocreales</taxon>
        <taxon>Bionectriaceae</taxon>
        <taxon>Clonostachys</taxon>
    </lineage>
</organism>
<keyword evidence="1" id="KW-1133">Transmembrane helix</keyword>
<comment type="caution">
    <text evidence="3">The sequence shown here is derived from an EMBL/GenBank/DDBJ whole genome shotgun (WGS) entry which is preliminary data.</text>
</comment>
<reference evidence="3 4" key="1">
    <citation type="submission" date="2019-06" db="EMBL/GenBank/DDBJ databases">
        <authorList>
            <person name="Broberg M."/>
        </authorList>
    </citation>
    <scope>NUCLEOTIDE SEQUENCE [LARGE SCALE GENOMIC DNA]</scope>
</reference>
<keyword evidence="2" id="KW-0732">Signal</keyword>
<dbReference type="Proteomes" id="UP000766486">
    <property type="component" value="Unassembled WGS sequence"/>
</dbReference>
<name>A0ABY6UW11_BIOOC</name>
<keyword evidence="4" id="KW-1185">Reference proteome</keyword>
<accession>A0ABY6UW11</accession>
<evidence type="ECO:0000313" key="3">
    <source>
        <dbReference type="EMBL" id="VUC35439.1"/>
    </source>
</evidence>
<evidence type="ECO:0000256" key="1">
    <source>
        <dbReference type="SAM" id="Phobius"/>
    </source>
</evidence>
<keyword evidence="1" id="KW-0812">Transmembrane</keyword>
<gene>
    <name evidence="3" type="ORF">CLO192961_LOCUS411269</name>
</gene>
<evidence type="ECO:0000256" key="2">
    <source>
        <dbReference type="SAM" id="SignalP"/>
    </source>
</evidence>
<feature type="signal peptide" evidence="2">
    <location>
        <begin position="1"/>
        <end position="29"/>
    </location>
</feature>
<proteinExistence type="predicted"/>